<organism evidence="2 3">
    <name type="scientific">Caenispirillum bisanense</name>
    <dbReference type="NCBI Taxonomy" id="414052"/>
    <lineage>
        <taxon>Bacteria</taxon>
        <taxon>Pseudomonadati</taxon>
        <taxon>Pseudomonadota</taxon>
        <taxon>Alphaproteobacteria</taxon>
        <taxon>Rhodospirillales</taxon>
        <taxon>Novispirillaceae</taxon>
        <taxon>Caenispirillum</taxon>
    </lineage>
</organism>
<dbReference type="RefSeq" id="WP_097281681.1">
    <property type="nucleotide sequence ID" value="NZ_OCNJ01000019.1"/>
</dbReference>
<dbReference type="Proteomes" id="UP000219621">
    <property type="component" value="Unassembled WGS sequence"/>
</dbReference>
<protein>
    <submittedName>
        <fullName evidence="2">CpXC protein</fullName>
    </submittedName>
</protein>
<feature type="domain" description="CpXC" evidence="1">
    <location>
        <begin position="11"/>
        <end position="144"/>
    </location>
</feature>
<keyword evidence="3" id="KW-1185">Reference proteome</keyword>
<reference evidence="2 3" key="1">
    <citation type="submission" date="2017-09" db="EMBL/GenBank/DDBJ databases">
        <authorList>
            <person name="Ehlers B."/>
            <person name="Leendertz F.H."/>
        </authorList>
    </citation>
    <scope>NUCLEOTIDE SEQUENCE [LARGE SCALE GENOMIC DNA]</scope>
    <source>
        <strain evidence="2 3">USBA 140</strain>
    </source>
</reference>
<proteinExistence type="predicted"/>
<dbReference type="EMBL" id="OCNJ01000019">
    <property type="protein sequence ID" value="SOE01556.1"/>
    <property type="molecule type" value="Genomic_DNA"/>
</dbReference>
<evidence type="ECO:0000313" key="3">
    <source>
        <dbReference type="Proteomes" id="UP000219621"/>
    </source>
</evidence>
<accession>A0A286H277</accession>
<sequence>MSIFNGASAPCPVCDTVKTLDVVASVNADRRPDLRDEILAGTFQGVACDACGAAFKFPPQMTYIDVGRGQWIMALPPSRLTAWPEAEAAARAVFATSFGDAAPKIARSIGAKLAARIAFGWPALQEKLRCRDAGLDDVTLELVKTAILANVDGSPLADDLELRLLAVEDDTLVFAWLSMTTEAAVNSLRVPRAVYDEIAAAPGDWAEIRGQLDGHAFVDIARFLVPPAPAEDAA</sequence>
<evidence type="ECO:0000259" key="1">
    <source>
        <dbReference type="Pfam" id="PF14353"/>
    </source>
</evidence>
<name>A0A286H277_9PROT</name>
<dbReference type="Pfam" id="PF14353">
    <property type="entry name" value="CpXC"/>
    <property type="match status" value="1"/>
</dbReference>
<dbReference type="InterPro" id="IPR025682">
    <property type="entry name" value="CpXC_dom"/>
</dbReference>
<dbReference type="AlphaFoldDB" id="A0A286H277"/>
<evidence type="ECO:0000313" key="2">
    <source>
        <dbReference type="EMBL" id="SOE01556.1"/>
    </source>
</evidence>
<gene>
    <name evidence="2" type="ORF">SAMN05421508_11933</name>
</gene>
<dbReference type="OrthoDB" id="3671014at2"/>